<dbReference type="Proteomes" id="UP000054016">
    <property type="component" value="Unassembled WGS sequence"/>
</dbReference>
<dbReference type="AlphaFoldDB" id="A0A0M0BUP3"/>
<protein>
    <submittedName>
        <fullName evidence="2">Uncharacterized protein</fullName>
    </submittedName>
</protein>
<proteinExistence type="predicted"/>
<keyword evidence="1" id="KW-0472">Membrane</keyword>
<evidence type="ECO:0000313" key="2">
    <source>
        <dbReference type="EMBL" id="KON32164.1"/>
    </source>
</evidence>
<feature type="transmembrane region" description="Helical" evidence="1">
    <location>
        <begin position="46"/>
        <end position="67"/>
    </location>
</feature>
<accession>A0A0M0BUP3</accession>
<keyword evidence="1" id="KW-0812">Transmembrane</keyword>
<sequence length="70" mass="7563">MRKLVRLSVAIGGFLIVTSLIFTGIIFLILLNMIEIDILADPATTSVLTMIFSAIGVLDFIAGILLITKK</sequence>
<evidence type="ECO:0000256" key="1">
    <source>
        <dbReference type="SAM" id="Phobius"/>
    </source>
</evidence>
<keyword evidence="1" id="KW-1133">Transmembrane helix</keyword>
<reference evidence="3" key="1">
    <citation type="submission" date="2015-06" db="EMBL/GenBank/DDBJ databases">
        <title>New insights into the roles of widespread benthic archaea in carbon and nitrogen cycling.</title>
        <authorList>
            <person name="Lazar C.S."/>
            <person name="Baker B.J."/>
            <person name="Seitz K.W."/>
            <person name="Hyde A.S."/>
            <person name="Dick G.J."/>
            <person name="Hinrichs K.-U."/>
            <person name="Teske A.P."/>
        </authorList>
    </citation>
    <scope>NUCLEOTIDE SEQUENCE [LARGE SCALE GENOMIC DNA]</scope>
</reference>
<gene>
    <name evidence="2" type="ORF">AC478_01100</name>
</gene>
<dbReference type="EMBL" id="LFWV01000010">
    <property type="protein sequence ID" value="KON32164.1"/>
    <property type="molecule type" value="Genomic_DNA"/>
</dbReference>
<evidence type="ECO:0000313" key="3">
    <source>
        <dbReference type="Proteomes" id="UP000054016"/>
    </source>
</evidence>
<feature type="transmembrane region" description="Helical" evidence="1">
    <location>
        <begin position="7"/>
        <end position="34"/>
    </location>
</feature>
<comment type="caution">
    <text evidence="2">The sequence shown here is derived from an EMBL/GenBank/DDBJ whole genome shotgun (WGS) entry which is preliminary data.</text>
</comment>
<organism evidence="2 3">
    <name type="scientific">miscellaneous Crenarchaeota group-1 archaeon SG8-32-3</name>
    <dbReference type="NCBI Taxonomy" id="1685125"/>
    <lineage>
        <taxon>Archaea</taxon>
        <taxon>Candidatus Bathyarchaeota</taxon>
        <taxon>MCG-1</taxon>
    </lineage>
</organism>
<name>A0A0M0BUP3_9ARCH</name>